<keyword evidence="4" id="KW-1185">Reference proteome</keyword>
<feature type="compositionally biased region" description="Basic and acidic residues" evidence="1">
    <location>
        <begin position="103"/>
        <end position="122"/>
    </location>
</feature>
<dbReference type="PANTHER" id="PTHR34703">
    <property type="entry name" value="ANTIPORTER SUBUNIT MNHG2-RELATED"/>
    <property type="match status" value="1"/>
</dbReference>
<dbReference type="NCBIfam" id="NF009314">
    <property type="entry name" value="PRK12674.1-2"/>
    <property type="match status" value="1"/>
</dbReference>
<feature type="region of interest" description="Disordered" evidence="1">
    <location>
        <begin position="102"/>
        <end position="122"/>
    </location>
</feature>
<keyword evidence="2" id="KW-0472">Membrane</keyword>
<gene>
    <name evidence="3" type="ORF">HYG82_03840</name>
</gene>
<evidence type="ECO:0000256" key="1">
    <source>
        <dbReference type="SAM" id="MobiDB-lite"/>
    </source>
</evidence>
<dbReference type="GO" id="GO:0015385">
    <property type="term" value="F:sodium:proton antiporter activity"/>
    <property type="evidence" value="ECO:0007669"/>
    <property type="project" value="TreeGrafter"/>
</dbReference>
<keyword evidence="2" id="KW-0812">Transmembrane</keyword>
<reference evidence="3 4" key="1">
    <citation type="submission" date="2020-07" db="EMBL/GenBank/DDBJ databases">
        <authorList>
            <person name="Cui H."/>
        </authorList>
    </citation>
    <scope>NUCLEOTIDE SEQUENCE [LARGE SCALE GENOMIC DNA]</scope>
    <source>
        <strain evidence="3 4">YPL8</strain>
    </source>
</reference>
<dbReference type="KEGG" id="haly:HYG82_03840"/>
<evidence type="ECO:0000313" key="3">
    <source>
        <dbReference type="EMBL" id="QLG48036.1"/>
    </source>
</evidence>
<feature type="transmembrane region" description="Helical" evidence="2">
    <location>
        <begin position="6"/>
        <end position="29"/>
    </location>
</feature>
<dbReference type="GeneID" id="56032393"/>
<dbReference type="Proteomes" id="UP000509241">
    <property type="component" value="Chromosome"/>
</dbReference>
<dbReference type="NCBIfam" id="TIGR01300">
    <property type="entry name" value="CPA3_mnhG_phaG"/>
    <property type="match status" value="1"/>
</dbReference>
<dbReference type="InterPro" id="IPR005133">
    <property type="entry name" value="PhaG_MnhG_YufB"/>
</dbReference>
<sequence>MILDIVVIALIVIGSFFLTVGTVGLLRLPNVYNRMHATSKPTTLGTAAIFLAGFVRFGPGGEGLTSLIGIAFLFLTVPTGSHMIARAAERIGIPFLGSVTWPDETRVDRGPSERSEGRADDE</sequence>
<proteinExistence type="predicted"/>
<keyword evidence="2" id="KW-1133">Transmembrane helix</keyword>
<feature type="transmembrane region" description="Helical" evidence="2">
    <location>
        <begin position="64"/>
        <end position="85"/>
    </location>
</feature>
<dbReference type="OrthoDB" id="19138at2157"/>
<dbReference type="EMBL" id="CP058601">
    <property type="protein sequence ID" value="QLG48036.1"/>
    <property type="molecule type" value="Genomic_DNA"/>
</dbReference>
<accession>A0A7D5KBR5</accession>
<dbReference type="PANTHER" id="PTHR34703:SF1">
    <property type="entry name" value="ANTIPORTER SUBUNIT MNHG2-RELATED"/>
    <property type="match status" value="1"/>
</dbReference>
<evidence type="ECO:0000313" key="4">
    <source>
        <dbReference type="Proteomes" id="UP000509241"/>
    </source>
</evidence>
<organism evidence="3 4">
    <name type="scientific">Natrinema halophilum</name>
    <dbReference type="NCBI Taxonomy" id="1699371"/>
    <lineage>
        <taxon>Archaea</taxon>
        <taxon>Methanobacteriati</taxon>
        <taxon>Methanobacteriota</taxon>
        <taxon>Stenosarchaea group</taxon>
        <taxon>Halobacteria</taxon>
        <taxon>Halobacteriales</taxon>
        <taxon>Natrialbaceae</taxon>
        <taxon>Natrinema</taxon>
    </lineage>
</organism>
<dbReference type="AlphaFoldDB" id="A0A7D5KBR5"/>
<dbReference type="Pfam" id="PF03334">
    <property type="entry name" value="PhaG_MnhG_YufB"/>
    <property type="match status" value="1"/>
</dbReference>
<dbReference type="RefSeq" id="WP_179259778.1">
    <property type="nucleotide sequence ID" value="NZ_CP058601.1"/>
</dbReference>
<name>A0A7D5KBR5_9EURY</name>
<evidence type="ECO:0000256" key="2">
    <source>
        <dbReference type="SAM" id="Phobius"/>
    </source>
</evidence>
<protein>
    <submittedName>
        <fullName evidence="3">Monovalent cation/H(+) antiporter subunit G</fullName>
    </submittedName>
</protein>